<name>A0ABN2PAB0_9ACTN</name>
<dbReference type="RefSeq" id="WP_344261976.1">
    <property type="nucleotide sequence ID" value="NZ_BAAAMJ010000029.1"/>
</dbReference>
<dbReference type="InterPro" id="IPR012551">
    <property type="entry name" value="DUF1707_SHOCT-like"/>
</dbReference>
<evidence type="ECO:0000313" key="4">
    <source>
        <dbReference type="Proteomes" id="UP001501303"/>
    </source>
</evidence>
<reference evidence="3 4" key="1">
    <citation type="journal article" date="2019" name="Int. J. Syst. Evol. Microbiol.">
        <title>The Global Catalogue of Microorganisms (GCM) 10K type strain sequencing project: providing services to taxonomists for standard genome sequencing and annotation.</title>
        <authorList>
            <consortium name="The Broad Institute Genomics Platform"/>
            <consortium name="The Broad Institute Genome Sequencing Center for Infectious Disease"/>
            <person name="Wu L."/>
            <person name="Ma J."/>
        </authorList>
    </citation>
    <scope>NUCLEOTIDE SEQUENCE [LARGE SCALE GENOMIC DNA]</scope>
    <source>
        <strain evidence="3 4">JCM 13581</strain>
    </source>
</reference>
<gene>
    <name evidence="3" type="ORF">GCM10009716_27290</name>
</gene>
<feature type="domain" description="DUF1707" evidence="2">
    <location>
        <begin position="8"/>
        <end position="60"/>
    </location>
</feature>
<comment type="caution">
    <text evidence="3">The sequence shown here is derived from an EMBL/GenBank/DDBJ whole genome shotgun (WGS) entry which is preliminary data.</text>
</comment>
<dbReference type="PANTHER" id="PTHR40763:SF4">
    <property type="entry name" value="DUF1707 DOMAIN-CONTAINING PROTEIN"/>
    <property type="match status" value="1"/>
</dbReference>
<keyword evidence="4" id="KW-1185">Reference proteome</keyword>
<dbReference type="Proteomes" id="UP001501303">
    <property type="component" value="Unassembled WGS sequence"/>
</dbReference>
<dbReference type="PANTHER" id="PTHR40763">
    <property type="entry name" value="MEMBRANE PROTEIN-RELATED"/>
    <property type="match status" value="1"/>
</dbReference>
<accession>A0ABN2PAB0</accession>
<organism evidence="3 4">
    <name type="scientific">Streptomyces sodiiphilus</name>
    <dbReference type="NCBI Taxonomy" id="226217"/>
    <lineage>
        <taxon>Bacteria</taxon>
        <taxon>Bacillati</taxon>
        <taxon>Actinomycetota</taxon>
        <taxon>Actinomycetes</taxon>
        <taxon>Kitasatosporales</taxon>
        <taxon>Streptomycetaceae</taxon>
        <taxon>Streptomyces</taxon>
    </lineage>
</organism>
<feature type="compositionally biased region" description="Basic and acidic residues" evidence="1">
    <location>
        <begin position="193"/>
        <end position="210"/>
    </location>
</feature>
<evidence type="ECO:0000256" key="1">
    <source>
        <dbReference type="SAM" id="MobiDB-lite"/>
    </source>
</evidence>
<evidence type="ECO:0000313" key="3">
    <source>
        <dbReference type="EMBL" id="GAA1916670.1"/>
    </source>
</evidence>
<dbReference type="Pfam" id="PF08044">
    <property type="entry name" value="DUF1707"/>
    <property type="match status" value="1"/>
</dbReference>
<dbReference type="EMBL" id="BAAAMJ010000029">
    <property type="protein sequence ID" value="GAA1916670.1"/>
    <property type="molecule type" value="Genomic_DNA"/>
</dbReference>
<protein>
    <recommendedName>
        <fullName evidence="2">DUF1707 domain-containing protein</fullName>
    </recommendedName>
</protein>
<sequence length="210" mass="22779">MTSELPEMRASDAERERCAEVLREAVSEGRLTMEEFDQRLDSVYRARTRGELEPLTRDLPEASGRTATEAVAPARGGWAARIGRRASSRTGIAIMGGFSRRGPWTVPRRFRCLALMGGGDIDLREAWFEEREVVISAYAIMGGVSVTVPPGVEVEVRGVGIMGGFDQSNSGPGDPGAPRVVVTGLAFWGGVDVRSKPLPDKDKDKDKKTS</sequence>
<proteinExistence type="predicted"/>
<feature type="region of interest" description="Disordered" evidence="1">
    <location>
        <begin position="191"/>
        <end position="210"/>
    </location>
</feature>
<evidence type="ECO:0000259" key="2">
    <source>
        <dbReference type="Pfam" id="PF08044"/>
    </source>
</evidence>